<dbReference type="Pfam" id="PF01476">
    <property type="entry name" value="LysM"/>
    <property type="match status" value="1"/>
</dbReference>
<feature type="region of interest" description="Disordered" evidence="1">
    <location>
        <begin position="57"/>
        <end position="84"/>
    </location>
</feature>
<organism evidence="3 4">
    <name type="scientific">Chengkuizengella axinellae</name>
    <dbReference type="NCBI Taxonomy" id="3064388"/>
    <lineage>
        <taxon>Bacteria</taxon>
        <taxon>Bacillati</taxon>
        <taxon>Bacillota</taxon>
        <taxon>Bacilli</taxon>
        <taxon>Bacillales</taxon>
        <taxon>Paenibacillaceae</taxon>
        <taxon>Chengkuizengella</taxon>
    </lineage>
</organism>
<evidence type="ECO:0000256" key="1">
    <source>
        <dbReference type="SAM" id="MobiDB-lite"/>
    </source>
</evidence>
<proteinExistence type="predicted"/>
<evidence type="ECO:0000259" key="2">
    <source>
        <dbReference type="PROSITE" id="PS51782"/>
    </source>
</evidence>
<protein>
    <submittedName>
        <fullName evidence="3">LysM peptidoglycan-binding domain-containing protein</fullName>
    </submittedName>
</protein>
<name>A0ABT9IUI9_9BACL</name>
<evidence type="ECO:0000313" key="4">
    <source>
        <dbReference type="Proteomes" id="UP001231941"/>
    </source>
</evidence>
<dbReference type="EMBL" id="JAVAMP010000001">
    <property type="protein sequence ID" value="MDP5272747.1"/>
    <property type="molecule type" value="Genomic_DNA"/>
</dbReference>
<sequence>MKIHIIKKGESLDQLCKKYEVDIDKILQMNTSITRGEELTPGKKLKIPSKAKHIRFERREQSNRKAQQMKIETKPKSKEEAVQTGKHKDLFDEFNVPAAEVGNFYDVPQVPELNAIETKPFKTHGGFQHEQNSNLFHPQTPYDVVQPDVHFHQFQGPVPNQEPLHPWNQYVQPATVEPNTMINPYMSFVNTHHYMPSYENAMHPNQFQVGQPAYKPATRAAAKPKQEQAKKETLKKETINENLNESKANADSSAFIEEIEPIAPIPPKQKTQAKVKRTNKRKSAKNKKMNKKNNKPWINL</sequence>
<feature type="domain" description="LysM" evidence="2">
    <location>
        <begin position="2"/>
        <end position="47"/>
    </location>
</feature>
<feature type="compositionally biased region" description="Basic residues" evidence="1">
    <location>
        <begin position="271"/>
        <end position="294"/>
    </location>
</feature>
<feature type="region of interest" description="Disordered" evidence="1">
    <location>
        <begin position="217"/>
        <end position="300"/>
    </location>
</feature>
<dbReference type="Proteomes" id="UP001231941">
    <property type="component" value="Unassembled WGS sequence"/>
</dbReference>
<dbReference type="SUPFAM" id="SSF54106">
    <property type="entry name" value="LysM domain"/>
    <property type="match status" value="1"/>
</dbReference>
<dbReference type="Gene3D" id="3.10.350.10">
    <property type="entry name" value="LysM domain"/>
    <property type="match status" value="1"/>
</dbReference>
<comment type="caution">
    <text evidence="3">The sequence shown here is derived from an EMBL/GenBank/DDBJ whole genome shotgun (WGS) entry which is preliminary data.</text>
</comment>
<feature type="compositionally biased region" description="Basic and acidic residues" evidence="1">
    <location>
        <begin position="71"/>
        <end position="84"/>
    </location>
</feature>
<gene>
    <name evidence="3" type="ORF">Q5Y73_01370</name>
</gene>
<keyword evidence="4" id="KW-1185">Reference proteome</keyword>
<feature type="compositionally biased region" description="Polar residues" evidence="1">
    <location>
        <begin position="240"/>
        <end position="252"/>
    </location>
</feature>
<dbReference type="SMART" id="SM00257">
    <property type="entry name" value="LysM"/>
    <property type="match status" value="1"/>
</dbReference>
<reference evidence="3 4" key="1">
    <citation type="submission" date="2023-08" db="EMBL/GenBank/DDBJ databases">
        <authorList>
            <person name="Park J.-S."/>
        </authorList>
    </citation>
    <scope>NUCLEOTIDE SEQUENCE [LARGE SCALE GENOMIC DNA]</scope>
    <source>
        <strain evidence="3 4">2205SS18-9</strain>
    </source>
</reference>
<evidence type="ECO:0000313" key="3">
    <source>
        <dbReference type="EMBL" id="MDP5272747.1"/>
    </source>
</evidence>
<dbReference type="InterPro" id="IPR018392">
    <property type="entry name" value="LysM"/>
</dbReference>
<accession>A0ABT9IUI9</accession>
<dbReference type="InterPro" id="IPR036779">
    <property type="entry name" value="LysM_dom_sf"/>
</dbReference>
<feature type="compositionally biased region" description="Basic and acidic residues" evidence="1">
    <location>
        <begin position="224"/>
        <end position="239"/>
    </location>
</feature>
<dbReference type="RefSeq" id="WP_305990056.1">
    <property type="nucleotide sequence ID" value="NZ_JAVAMP010000001.1"/>
</dbReference>
<dbReference type="PROSITE" id="PS51782">
    <property type="entry name" value="LYSM"/>
    <property type="match status" value="1"/>
</dbReference>